<proteinExistence type="predicted"/>
<evidence type="ECO:0000313" key="2">
    <source>
        <dbReference type="EMBL" id="KAK6521358.1"/>
    </source>
</evidence>
<dbReference type="EMBL" id="JAVHJM010000001">
    <property type="protein sequence ID" value="KAK6521358.1"/>
    <property type="molecule type" value="Genomic_DNA"/>
</dbReference>
<evidence type="ECO:0000256" key="1">
    <source>
        <dbReference type="SAM" id="MobiDB-lite"/>
    </source>
</evidence>
<reference evidence="2 3" key="1">
    <citation type="submission" date="2019-10" db="EMBL/GenBank/DDBJ databases">
        <authorList>
            <person name="Palmer J.M."/>
        </authorList>
    </citation>
    <scope>NUCLEOTIDE SEQUENCE [LARGE SCALE GENOMIC DNA]</scope>
    <source>
        <strain evidence="2 3">TWF506</strain>
    </source>
</reference>
<evidence type="ECO:0000313" key="3">
    <source>
        <dbReference type="Proteomes" id="UP001307849"/>
    </source>
</evidence>
<feature type="region of interest" description="Disordered" evidence="1">
    <location>
        <begin position="30"/>
        <end position="121"/>
    </location>
</feature>
<name>A0AAN8S1W7_9PEZI</name>
<dbReference type="AlphaFoldDB" id="A0AAN8S1W7"/>
<keyword evidence="3" id="KW-1185">Reference proteome</keyword>
<feature type="compositionally biased region" description="Basic and acidic residues" evidence="1">
    <location>
        <begin position="109"/>
        <end position="121"/>
    </location>
</feature>
<sequence>MLAGLGNWRCRQECLVSDLLSSFALSPFLPSQAETSNNDHQPQPSIRPTATSKETQSCESSTQHDVGKQTAYVTPSPSQREKKRRFLDTNRQAGLPSRSNKPQTSQTQDKVHKPESDQKKA</sequence>
<accession>A0AAN8S1W7</accession>
<comment type="caution">
    <text evidence="2">The sequence shown here is derived from an EMBL/GenBank/DDBJ whole genome shotgun (WGS) entry which is preliminary data.</text>
</comment>
<protein>
    <submittedName>
        <fullName evidence="2">Uncharacterized protein</fullName>
    </submittedName>
</protein>
<dbReference type="Proteomes" id="UP001307849">
    <property type="component" value="Unassembled WGS sequence"/>
</dbReference>
<feature type="compositionally biased region" description="Polar residues" evidence="1">
    <location>
        <begin position="32"/>
        <end position="64"/>
    </location>
</feature>
<gene>
    <name evidence="2" type="ORF">TWF506_001579</name>
</gene>
<feature type="compositionally biased region" description="Polar residues" evidence="1">
    <location>
        <begin position="89"/>
        <end position="108"/>
    </location>
</feature>
<organism evidence="2 3">
    <name type="scientific">Arthrobotrys conoides</name>
    <dbReference type="NCBI Taxonomy" id="74498"/>
    <lineage>
        <taxon>Eukaryota</taxon>
        <taxon>Fungi</taxon>
        <taxon>Dikarya</taxon>
        <taxon>Ascomycota</taxon>
        <taxon>Pezizomycotina</taxon>
        <taxon>Orbiliomycetes</taxon>
        <taxon>Orbiliales</taxon>
        <taxon>Orbiliaceae</taxon>
        <taxon>Arthrobotrys</taxon>
    </lineage>
</organism>